<dbReference type="RefSeq" id="WP_200607269.1">
    <property type="nucleotide sequence ID" value="NZ_CP071517.1"/>
</dbReference>
<organism evidence="6 7">
    <name type="scientific">Lysobacter arenosi</name>
    <dbReference type="NCBI Taxonomy" id="2795387"/>
    <lineage>
        <taxon>Bacteria</taxon>
        <taxon>Pseudomonadati</taxon>
        <taxon>Pseudomonadota</taxon>
        <taxon>Gammaproteobacteria</taxon>
        <taxon>Lysobacterales</taxon>
        <taxon>Lysobacteraceae</taxon>
        <taxon>Lysobacter</taxon>
    </lineage>
</organism>
<evidence type="ECO:0000256" key="3">
    <source>
        <dbReference type="ARBA" id="ARBA00023125"/>
    </source>
</evidence>
<dbReference type="InterPro" id="IPR005119">
    <property type="entry name" value="LysR_subst-bd"/>
</dbReference>
<evidence type="ECO:0000259" key="5">
    <source>
        <dbReference type="PROSITE" id="PS50931"/>
    </source>
</evidence>
<evidence type="ECO:0000256" key="4">
    <source>
        <dbReference type="ARBA" id="ARBA00023163"/>
    </source>
</evidence>
<evidence type="ECO:0000256" key="1">
    <source>
        <dbReference type="ARBA" id="ARBA00009437"/>
    </source>
</evidence>
<comment type="similarity">
    <text evidence="1">Belongs to the LysR transcriptional regulatory family.</text>
</comment>
<evidence type="ECO:0000313" key="6">
    <source>
        <dbReference type="EMBL" id="QSX73876.1"/>
    </source>
</evidence>
<dbReference type="PANTHER" id="PTHR30537">
    <property type="entry name" value="HTH-TYPE TRANSCRIPTIONAL REGULATOR"/>
    <property type="match status" value="1"/>
</dbReference>
<gene>
    <name evidence="6" type="ORF">HIV01_011605</name>
</gene>
<dbReference type="PANTHER" id="PTHR30537:SF5">
    <property type="entry name" value="HTH-TYPE TRANSCRIPTIONAL ACTIVATOR TTDR-RELATED"/>
    <property type="match status" value="1"/>
</dbReference>
<reference evidence="6 7" key="1">
    <citation type="submission" date="2021-02" db="EMBL/GenBank/DDBJ databases">
        <title>Lysobacter arenosi sp. nov., isolated from soil of gangwondo yeongwol, south Korea.</title>
        <authorList>
            <person name="Kim K.R."/>
            <person name="Kim K.H."/>
            <person name="Jeon C.O."/>
        </authorList>
    </citation>
    <scope>NUCLEOTIDE SEQUENCE [LARGE SCALE GENOMIC DNA]</scope>
    <source>
        <strain evidence="6 7">R7</strain>
    </source>
</reference>
<proteinExistence type="inferred from homology"/>
<dbReference type="InterPro" id="IPR036390">
    <property type="entry name" value="WH_DNA-bd_sf"/>
</dbReference>
<dbReference type="Gene3D" id="1.10.10.10">
    <property type="entry name" value="Winged helix-like DNA-binding domain superfamily/Winged helix DNA-binding domain"/>
    <property type="match status" value="1"/>
</dbReference>
<dbReference type="InterPro" id="IPR058163">
    <property type="entry name" value="LysR-type_TF_proteobact-type"/>
</dbReference>
<keyword evidence="7" id="KW-1185">Reference proteome</keyword>
<sequence length="296" mass="32103">MNLLNQMPSLIAFVRSVEAGSFSAAARIAGMTPSAVSKGIGRLEGELGAKLFRRSTRHLSLTPDGQAFFERVAPLLRGIDDSADAVRAGGDARGVLRISMPGEIGRLLLEPITRTFLARHEGLELDMSLSDRHVEVIREGYDVVYRVGVASDSELKSRTLAQLDMVLVASPVLLARHGVSTLDELREIPFVRYLLYGRALPITFNDGTSIQPRGRIGLDTGAGLRAAALNGMGVAHLMKCTVQDDLDKGDLVEVMPHRGLPPLPLRAMHAFGNLTPARVRLLTEFIADEIQRIVAP</sequence>
<dbReference type="SUPFAM" id="SSF53850">
    <property type="entry name" value="Periplasmic binding protein-like II"/>
    <property type="match status" value="1"/>
</dbReference>
<dbReference type="SUPFAM" id="SSF46785">
    <property type="entry name" value="Winged helix' DNA-binding domain"/>
    <property type="match status" value="1"/>
</dbReference>
<dbReference type="CDD" id="cd08422">
    <property type="entry name" value="PBP2_CrgA_like"/>
    <property type="match status" value="1"/>
</dbReference>
<dbReference type="InterPro" id="IPR036388">
    <property type="entry name" value="WH-like_DNA-bd_sf"/>
</dbReference>
<name>A0ABX7R8Y3_9GAMM</name>
<dbReference type="Proteomes" id="UP000663400">
    <property type="component" value="Chromosome"/>
</dbReference>
<dbReference type="Pfam" id="PF00126">
    <property type="entry name" value="HTH_1"/>
    <property type="match status" value="1"/>
</dbReference>
<feature type="domain" description="HTH lysR-type" evidence="5">
    <location>
        <begin position="1"/>
        <end position="62"/>
    </location>
</feature>
<keyword evidence="4" id="KW-0804">Transcription</keyword>
<evidence type="ECO:0000313" key="7">
    <source>
        <dbReference type="Proteomes" id="UP000663400"/>
    </source>
</evidence>
<dbReference type="EMBL" id="CP071517">
    <property type="protein sequence ID" value="QSX73876.1"/>
    <property type="molecule type" value="Genomic_DNA"/>
</dbReference>
<keyword evidence="3" id="KW-0238">DNA-binding</keyword>
<protein>
    <submittedName>
        <fullName evidence="6">LysR family transcriptional regulator</fullName>
    </submittedName>
</protein>
<dbReference type="Pfam" id="PF03466">
    <property type="entry name" value="LysR_substrate"/>
    <property type="match status" value="1"/>
</dbReference>
<keyword evidence="2" id="KW-0805">Transcription regulation</keyword>
<evidence type="ECO:0000256" key="2">
    <source>
        <dbReference type="ARBA" id="ARBA00023015"/>
    </source>
</evidence>
<dbReference type="PROSITE" id="PS50931">
    <property type="entry name" value="HTH_LYSR"/>
    <property type="match status" value="1"/>
</dbReference>
<dbReference type="InterPro" id="IPR000847">
    <property type="entry name" value="LysR_HTH_N"/>
</dbReference>
<dbReference type="Gene3D" id="3.40.190.290">
    <property type="match status" value="1"/>
</dbReference>
<accession>A0ABX7R8Y3</accession>